<evidence type="ECO:0000256" key="1">
    <source>
        <dbReference type="SAM" id="MobiDB-lite"/>
    </source>
</evidence>
<dbReference type="EMBL" id="NWUJ01000002">
    <property type="protein sequence ID" value="PFH37103.1"/>
    <property type="molecule type" value="Genomic_DNA"/>
</dbReference>
<dbReference type="KEGG" id="bbes:BESB_035610"/>
<proteinExistence type="predicted"/>
<feature type="region of interest" description="Disordered" evidence="1">
    <location>
        <begin position="188"/>
        <end position="223"/>
    </location>
</feature>
<dbReference type="GeneID" id="40308542"/>
<feature type="region of interest" description="Disordered" evidence="1">
    <location>
        <begin position="473"/>
        <end position="512"/>
    </location>
</feature>
<evidence type="ECO:0000313" key="3">
    <source>
        <dbReference type="Proteomes" id="UP000224006"/>
    </source>
</evidence>
<feature type="compositionally biased region" description="Basic and acidic residues" evidence="1">
    <location>
        <begin position="634"/>
        <end position="647"/>
    </location>
</feature>
<reference evidence="2 3" key="1">
    <citation type="submission" date="2017-09" db="EMBL/GenBank/DDBJ databases">
        <title>Genome sequencing of Besnoitia besnoiti strain Bb-Ger1.</title>
        <authorList>
            <person name="Schares G."/>
            <person name="Venepally P."/>
            <person name="Lorenzi H.A."/>
        </authorList>
    </citation>
    <scope>NUCLEOTIDE SEQUENCE [LARGE SCALE GENOMIC DNA]</scope>
    <source>
        <strain evidence="2 3">Bb-Ger1</strain>
    </source>
</reference>
<evidence type="ECO:0000313" key="2">
    <source>
        <dbReference type="EMBL" id="PFH37103.1"/>
    </source>
</evidence>
<feature type="region of interest" description="Disordered" evidence="1">
    <location>
        <begin position="615"/>
        <end position="658"/>
    </location>
</feature>
<dbReference type="Proteomes" id="UP000224006">
    <property type="component" value="Chromosome II"/>
</dbReference>
<dbReference type="VEuPathDB" id="ToxoDB:BESB_035610"/>
<organism evidence="2 3">
    <name type="scientific">Besnoitia besnoiti</name>
    <name type="common">Apicomplexan protozoan</name>
    <dbReference type="NCBI Taxonomy" id="94643"/>
    <lineage>
        <taxon>Eukaryota</taxon>
        <taxon>Sar</taxon>
        <taxon>Alveolata</taxon>
        <taxon>Apicomplexa</taxon>
        <taxon>Conoidasida</taxon>
        <taxon>Coccidia</taxon>
        <taxon>Eucoccidiorida</taxon>
        <taxon>Eimeriorina</taxon>
        <taxon>Sarcocystidae</taxon>
        <taxon>Besnoitia</taxon>
    </lineage>
</organism>
<name>A0A2A9MMR3_BESBE</name>
<keyword evidence="3" id="KW-1185">Reference proteome</keyword>
<dbReference type="AlphaFoldDB" id="A0A2A9MMR3"/>
<sequence>MGLHAALTPRRASLTPKRYNPVPASGSQEIHRWAETVSEHQNWWSKLPVSHSPSHPPPTVLFLRRLPLLPWTGCRRDVRALCWWGEFTAAQASRRTRVTPFRCFGSLASTSSAVGVGTQPRLQELPPTLPLYYVATLADAKVAVEWILSCRSGASSASLAPVPLPPPNLQLLTTLPLTHVSRRLLQRFSEPRDQHPQSSPSLRFGTPGRDYADVLGEASDSSAHAQPSEAARWRVLHASIGIHVPFLRQSNTTQSSQNSHASIGALASFPAVYGPRDDAFRQLSRASDSRDADGASGDCEASQRLLQRGGRTELLPSLYVSTPSAVFLFSFSPSLAASCAASVSPSLSRPLKAPGASASSSAQTPASLRHHRRLASFVCATLLANPDLVKMSHGAHHLLCSVHWQYGLSAATWVDSQIGLAVLLDRLNLESKFLSLFKALRLRFPHEMAAWTQLAAAQFRDRGLRNSAKDRREVPAAPLADEGASHVAPSLDASSQPPSPLPHGAFASHPPEALSSWPPVEVEAELELRGLTDAQARERILNLEGGGLHEALLAAHTLPFGAEVCALLGDDEGTLIQAESERILFSYARLNPHLSTPARVSPFFSRSAARAAETKAAAEASELTGRARQPPRGFDGDGRSEGARLAEAEAEEEDCDDEQGVRVFPVPQGTNVQAMLLQRESDILFFGLNLGPLAGVAVGKSVSRFPDLKPGDVVDCCVLGRSPCCQYLLLDRLGGANLVFDLKRKRMLPLPSLEDATFAPSRRDSSGVGAFSSFLLNDVATAMPPSGGDEPYKLTSNASLVDMKARFTVGLDERLGKRFEDSAGRPKPYIGQKIYKLGKRGAVKIRKKLPRNMYDDDGRNK</sequence>
<gene>
    <name evidence="2" type="ORF">BESB_035610</name>
</gene>
<feature type="compositionally biased region" description="Acidic residues" evidence="1">
    <location>
        <begin position="648"/>
        <end position="658"/>
    </location>
</feature>
<dbReference type="OrthoDB" id="330959at2759"/>
<dbReference type="RefSeq" id="XP_029221112.1">
    <property type="nucleotide sequence ID" value="XM_029362147.1"/>
</dbReference>
<accession>A0A2A9MMR3</accession>
<protein>
    <submittedName>
        <fullName evidence="2">Uncharacterized protein</fullName>
    </submittedName>
</protein>
<comment type="caution">
    <text evidence="2">The sequence shown here is derived from an EMBL/GenBank/DDBJ whole genome shotgun (WGS) entry which is preliminary data.</text>
</comment>